<evidence type="ECO:0000313" key="2">
    <source>
        <dbReference type="Proteomes" id="UP000805704"/>
    </source>
</evidence>
<reference evidence="1" key="1">
    <citation type="submission" date="2020-04" db="EMBL/GenBank/DDBJ databases">
        <title>A chromosome-scale assembly and high-density genetic map of the yellow drum (Nibea albiflora) genome.</title>
        <authorList>
            <person name="Xu D."/>
            <person name="Zhang W."/>
            <person name="Chen R."/>
            <person name="Tan P."/>
            <person name="Wang L."/>
            <person name="Song H."/>
            <person name="Tian L."/>
            <person name="Zhu Q."/>
            <person name="Wang B."/>
        </authorList>
    </citation>
    <scope>NUCLEOTIDE SEQUENCE</scope>
    <source>
        <strain evidence="1">ZJHYS-2018</strain>
    </source>
</reference>
<dbReference type="Proteomes" id="UP000805704">
    <property type="component" value="Chromosome 20"/>
</dbReference>
<protein>
    <submittedName>
        <fullName evidence="1">Deleted in malignant brain tumors 1 protein</fullName>
    </submittedName>
</protein>
<evidence type="ECO:0000313" key="1">
    <source>
        <dbReference type="EMBL" id="KAG8006703.1"/>
    </source>
</evidence>
<comment type="caution">
    <text evidence="1">The sequence shown here is derived from an EMBL/GenBank/DDBJ whole genome shotgun (WGS) entry which is preliminary data.</text>
</comment>
<accession>A0ACB7EYF0</accession>
<keyword evidence="2" id="KW-1185">Reference proteome</keyword>
<organism evidence="1 2">
    <name type="scientific">Nibea albiflora</name>
    <name type="common">Yellow drum</name>
    <name type="synonym">Corvina albiflora</name>
    <dbReference type="NCBI Taxonomy" id="240163"/>
    <lineage>
        <taxon>Eukaryota</taxon>
        <taxon>Metazoa</taxon>
        <taxon>Chordata</taxon>
        <taxon>Craniata</taxon>
        <taxon>Vertebrata</taxon>
        <taxon>Euteleostomi</taxon>
        <taxon>Actinopterygii</taxon>
        <taxon>Neopterygii</taxon>
        <taxon>Teleostei</taxon>
        <taxon>Neoteleostei</taxon>
        <taxon>Acanthomorphata</taxon>
        <taxon>Eupercaria</taxon>
        <taxon>Sciaenidae</taxon>
        <taxon>Nibea</taxon>
    </lineage>
</organism>
<proteinExistence type="predicted"/>
<dbReference type="EMBL" id="CM024808">
    <property type="protein sequence ID" value="KAG8006703.1"/>
    <property type="molecule type" value="Genomic_DNA"/>
</dbReference>
<name>A0ACB7EYF0_NIBAL</name>
<gene>
    <name evidence="1" type="primary">DMBT1.4</name>
    <name evidence="1" type="ORF">GBF38_022674</name>
</gene>
<sequence length="536" mass="59243">CDDDWDLNDAQVVCRQLDCGTALSVPQSAHFGQGTGQIWLDDVACSGNESSLTDCQHGGFGQHNCNHSQEAGVICSGTGQIWLNDVACSGSESFLTECQHGGFGQHNCGHSEDAGVICSDQIRLSGSGSTLCSGRVEIYHNNVWGTVCDDDWDLKDAQVVCRQLDCGTALSGPESAHFGHGTGQIWLDDVACSGSESSLTECQHRGFGQHDCNHGEDVGVICSVRFPKPNISVIPVAGGILLLLVLVLLPVFLVCRRRRRAKQPEAVVLIQLSANPGDEYGNRKDDYEDEEEDYMSAVPLQQRVRVKQPNTKRQSEWSPSSDSSDDEEPRYWLRLPVRRGLENTQVRPVCEPQGHSNQQYNHVTTTEKSDQTRALASERETRRSVHVSERGESLPDVESRETGQRTHEEEGVEEEYLPIEPMPAHPGQEATTLVTPQTGSEQPNDDQATHPQIRRSSRERKPTQTLTYQTLGRPSYQPRTICNAVGAYGLPAIPTWGMPPYPMTHHTPFQAPPYHTLYQILPHTSHTQFTAPLVVY</sequence>
<feature type="non-terminal residue" evidence="1">
    <location>
        <position position="1"/>
    </location>
</feature>